<proteinExistence type="predicted"/>
<keyword evidence="2" id="KW-1185">Reference proteome</keyword>
<dbReference type="EMBL" id="CP022163">
    <property type="protein sequence ID" value="ATB27066.1"/>
    <property type="molecule type" value="Genomic_DNA"/>
</dbReference>
<dbReference type="Proteomes" id="UP000217289">
    <property type="component" value="Chromosome"/>
</dbReference>
<gene>
    <name evidence="1" type="ORF">MEBOL_000501</name>
</gene>
<evidence type="ECO:0000313" key="1">
    <source>
        <dbReference type="EMBL" id="ATB27066.1"/>
    </source>
</evidence>
<dbReference type="AlphaFoldDB" id="A0A286NVB9"/>
<name>A0A286NVB9_9BACT</name>
<accession>A0A286NVB9</accession>
<evidence type="ECO:0000313" key="2">
    <source>
        <dbReference type="Proteomes" id="UP000217289"/>
    </source>
</evidence>
<dbReference type="KEGG" id="mbd:MEBOL_000501"/>
<protein>
    <submittedName>
        <fullName evidence="1">Uncharacterized protein</fullName>
    </submittedName>
</protein>
<dbReference type="RefSeq" id="WP_245919401.1">
    <property type="nucleotide sequence ID" value="NZ_CP022163.1"/>
</dbReference>
<organism evidence="1 2">
    <name type="scientific">Melittangium boletus DSM 14713</name>
    <dbReference type="NCBI Taxonomy" id="1294270"/>
    <lineage>
        <taxon>Bacteria</taxon>
        <taxon>Pseudomonadati</taxon>
        <taxon>Myxococcota</taxon>
        <taxon>Myxococcia</taxon>
        <taxon>Myxococcales</taxon>
        <taxon>Cystobacterineae</taxon>
        <taxon>Archangiaceae</taxon>
        <taxon>Melittangium</taxon>
    </lineage>
</organism>
<reference evidence="1 2" key="1">
    <citation type="submission" date="2017-06" db="EMBL/GenBank/DDBJ databases">
        <authorList>
            <person name="Kim H.J."/>
            <person name="Triplett B.A."/>
        </authorList>
    </citation>
    <scope>NUCLEOTIDE SEQUENCE [LARGE SCALE GENOMIC DNA]</scope>
    <source>
        <strain evidence="1 2">DSM 14713</strain>
    </source>
</reference>
<sequence length="177" mass="19912">MGNERDIHDAEPVLRAKLEALGAQHWMELVGIRLAWVRWWVWVEFGETFVPAPRSVGELSEALRNSRAELNSEAALAEVMELVELVTGARVTRTRDNLHSLTLDQPGPEIIFSGTIGAQGLTRWEAPRWDSRGMVFYANLPRERGADFVCMRVDRASRALVVEVVDEGWFEVAAKLG</sequence>